<organism evidence="4 5">
    <name type="scientific">Roseobacter sinensis</name>
    <dbReference type="NCBI Taxonomy" id="2931391"/>
    <lineage>
        <taxon>Bacteria</taxon>
        <taxon>Pseudomonadati</taxon>
        <taxon>Pseudomonadota</taxon>
        <taxon>Alphaproteobacteria</taxon>
        <taxon>Rhodobacterales</taxon>
        <taxon>Roseobacteraceae</taxon>
        <taxon>Roseobacter</taxon>
    </lineage>
</organism>
<dbReference type="PROSITE" id="PS51755">
    <property type="entry name" value="OMPR_PHOB"/>
    <property type="match status" value="1"/>
</dbReference>
<accession>A0ABT3BAU9</accession>
<dbReference type="SUPFAM" id="SSF48452">
    <property type="entry name" value="TPR-like"/>
    <property type="match status" value="1"/>
</dbReference>
<dbReference type="CDD" id="cd00383">
    <property type="entry name" value="trans_reg_C"/>
    <property type="match status" value="1"/>
</dbReference>
<dbReference type="InterPro" id="IPR001867">
    <property type="entry name" value="OmpR/PhoB-type_DNA-bd"/>
</dbReference>
<dbReference type="EMBL" id="JALIEB010000002">
    <property type="protein sequence ID" value="MCV3270702.1"/>
    <property type="molecule type" value="Genomic_DNA"/>
</dbReference>
<gene>
    <name evidence="4" type="ORF">MUB52_04610</name>
</gene>
<dbReference type="InterPro" id="IPR011990">
    <property type="entry name" value="TPR-like_helical_dom_sf"/>
</dbReference>
<dbReference type="Proteomes" id="UP001208690">
    <property type="component" value="Unassembled WGS sequence"/>
</dbReference>
<evidence type="ECO:0000256" key="1">
    <source>
        <dbReference type="ARBA" id="ARBA00023125"/>
    </source>
</evidence>
<evidence type="ECO:0000313" key="4">
    <source>
        <dbReference type="EMBL" id="MCV3270702.1"/>
    </source>
</evidence>
<dbReference type="InterPro" id="IPR016032">
    <property type="entry name" value="Sig_transdc_resp-reg_C-effctor"/>
</dbReference>
<keyword evidence="1 2" id="KW-0238">DNA-binding</keyword>
<evidence type="ECO:0000256" key="2">
    <source>
        <dbReference type="PROSITE-ProRule" id="PRU01091"/>
    </source>
</evidence>
<proteinExistence type="predicted"/>
<keyword evidence="5" id="KW-1185">Reference proteome</keyword>
<dbReference type="Gene3D" id="1.10.10.10">
    <property type="entry name" value="Winged helix-like DNA-binding domain superfamily/Winged helix DNA-binding domain"/>
    <property type="match status" value="1"/>
</dbReference>
<dbReference type="RefSeq" id="WP_263843023.1">
    <property type="nucleotide sequence ID" value="NZ_JALIEB010000002.1"/>
</dbReference>
<dbReference type="Gene3D" id="1.25.40.10">
    <property type="entry name" value="Tetratricopeptide repeat domain"/>
    <property type="match status" value="1"/>
</dbReference>
<dbReference type="InterPro" id="IPR036388">
    <property type="entry name" value="WH-like_DNA-bd_sf"/>
</dbReference>
<reference evidence="4 5" key="1">
    <citation type="submission" date="2022-04" db="EMBL/GenBank/DDBJ databases">
        <title>Roseobacter sp. WL0113 is a bacterium isolated from neritic sediment.</title>
        <authorList>
            <person name="Wang L."/>
            <person name="He W."/>
            <person name="Zhang D.-F."/>
        </authorList>
    </citation>
    <scope>NUCLEOTIDE SEQUENCE [LARGE SCALE GENOMIC DNA]</scope>
    <source>
        <strain evidence="4 5">WL0113</strain>
    </source>
</reference>
<sequence length="501" mass="55536">MRKWSFIPSENRLEAEEEVAHLTGKASAVLRYLLQNQGAVVSRDEILKAIWQDVHVTPDLVREYIFDIRQALGDDASNPRYIETIRGKGFRLIGGVEVLRSTTDPLGGIRRPRIAVLRPDCLEGGARWQRFADGMADELITDLARFSDLAVIARISSFAADTSKSILDVVDQLNADYVVESSLSAWPDQLKAQFQLIDGRNGLHVWAETIERPVTLMPQLSGDIALTVANHIGGPSGAIVRAEQRYAVRRPLSELNAYEHYVMACHLEEHYDQASMQRGLAHAEKVIELDPEFARGHLMRSMFCDRGEAVSNARSHEEWVQETALSAEKALSIDSRDPLILSECARAFANTGRPALARNAAVRAADFAQNDSLAALNTASSLTLVVGEFDLAEQMLDTAFSLCPLPAAFYAFARGRNLLFSGRYAEAEAVAETGPDYESTYVIRLLSQALQNKTDAARETLQVLRAKYPHFDFDAYPKNMGMVAEPTLEVYHEAVARLGLD</sequence>
<dbReference type="SMART" id="SM00862">
    <property type="entry name" value="Trans_reg_C"/>
    <property type="match status" value="1"/>
</dbReference>
<dbReference type="Pfam" id="PF00486">
    <property type="entry name" value="Trans_reg_C"/>
    <property type="match status" value="1"/>
</dbReference>
<dbReference type="SUPFAM" id="SSF46894">
    <property type="entry name" value="C-terminal effector domain of the bipartite response regulators"/>
    <property type="match status" value="1"/>
</dbReference>
<comment type="caution">
    <text evidence="4">The sequence shown here is derived from an EMBL/GenBank/DDBJ whole genome shotgun (WGS) entry which is preliminary data.</text>
</comment>
<feature type="domain" description="OmpR/PhoB-type" evidence="3">
    <location>
        <begin position="1"/>
        <end position="94"/>
    </location>
</feature>
<evidence type="ECO:0000259" key="3">
    <source>
        <dbReference type="PROSITE" id="PS51755"/>
    </source>
</evidence>
<protein>
    <submittedName>
        <fullName evidence="4">Winged helix-turn-helix domain-containing protein</fullName>
    </submittedName>
</protein>
<feature type="DNA-binding region" description="OmpR/PhoB-type" evidence="2">
    <location>
        <begin position="1"/>
        <end position="94"/>
    </location>
</feature>
<evidence type="ECO:0000313" key="5">
    <source>
        <dbReference type="Proteomes" id="UP001208690"/>
    </source>
</evidence>
<name>A0ABT3BAU9_9RHOB</name>